<dbReference type="InterPro" id="IPR001940">
    <property type="entry name" value="Peptidase_S1C"/>
</dbReference>
<dbReference type="Pfam" id="PF13365">
    <property type="entry name" value="Trypsin_2"/>
    <property type="match status" value="1"/>
</dbReference>
<dbReference type="RefSeq" id="WP_130615056.1">
    <property type="nucleotide sequence ID" value="NZ_SGIU01000002.1"/>
</dbReference>
<dbReference type="PANTHER" id="PTHR22939:SF129">
    <property type="entry name" value="SERINE PROTEASE HTRA2, MITOCHONDRIAL"/>
    <property type="match status" value="1"/>
</dbReference>
<dbReference type="GO" id="GO:0006508">
    <property type="term" value="P:proteolysis"/>
    <property type="evidence" value="ECO:0007669"/>
    <property type="project" value="UniProtKB-KW"/>
</dbReference>
<keyword evidence="2" id="KW-1185">Reference proteome</keyword>
<dbReference type="GO" id="GO:0004252">
    <property type="term" value="F:serine-type endopeptidase activity"/>
    <property type="evidence" value="ECO:0007669"/>
    <property type="project" value="InterPro"/>
</dbReference>
<dbReference type="EMBL" id="SGIU01000002">
    <property type="protein sequence ID" value="TAI47862.1"/>
    <property type="molecule type" value="Genomic_DNA"/>
</dbReference>
<dbReference type="AlphaFoldDB" id="A0A4Q8QBV5"/>
<dbReference type="PRINTS" id="PR00834">
    <property type="entry name" value="PROTEASES2C"/>
</dbReference>
<dbReference type="PANTHER" id="PTHR22939">
    <property type="entry name" value="SERINE PROTEASE FAMILY S1C HTRA-RELATED"/>
    <property type="match status" value="1"/>
</dbReference>
<keyword evidence="1" id="KW-0378">Hydrolase</keyword>
<dbReference type="OrthoDB" id="9766361at2"/>
<dbReference type="InterPro" id="IPR009003">
    <property type="entry name" value="Peptidase_S1_PA"/>
</dbReference>
<keyword evidence="1" id="KW-0645">Protease</keyword>
<comment type="caution">
    <text evidence="1">The sequence shown here is derived from an EMBL/GenBank/DDBJ whole genome shotgun (WGS) entry which is preliminary data.</text>
</comment>
<name>A0A4Q8QBV5_9FLAO</name>
<sequence length="453" mass="49872">MRFFLTFLLTVVYALNSYTQLNTKFIAANYSDGIVKIILFDPELEEKKPGLGYLSRGSGFFVTEDGYIFTNRHVVESCVTGYVDYDYYDTAGKKKAGFAPYSEELIENKNFIKAYRTGYPIPIVQVFTGTNENDYKLYNAEVVSIGMGAFDGALLRIISDEQGNTSGFRFTAVPLGDSDQVTQGEQFCVYGYPAQVKGGADLMLRDMSTLSRGIMSGFDFVFNNDYGYMKTDAEIHPGNSGGPVFNEENKAIGIATSKGVATGIGLVGGVNGMYYIAASDAKALEKLRAKGLRTPKRAFSINTVTGKKQPMKTLDEINGSAAKSSNGTSTTDYSSARIYFSNASPKDNNNLLPPKSKQYTSFTISRKNGGVVWIFVDCYPGKLNTPSIAVLVDKMKNGKFQKYKDLSYTVASPKTGDNTYFSFTFTEKGTYRFTAYSKELKKIASNTVTISYK</sequence>
<dbReference type="SUPFAM" id="SSF50494">
    <property type="entry name" value="Trypsin-like serine proteases"/>
    <property type="match status" value="1"/>
</dbReference>
<gene>
    <name evidence="1" type="ORF">EW142_14505</name>
</gene>
<accession>A0A4Q8QBV5</accession>
<protein>
    <submittedName>
        <fullName evidence="1">Serine protease</fullName>
    </submittedName>
</protein>
<dbReference type="Gene3D" id="2.40.10.120">
    <property type="match status" value="2"/>
</dbReference>
<evidence type="ECO:0000313" key="1">
    <source>
        <dbReference type="EMBL" id="TAI47862.1"/>
    </source>
</evidence>
<organism evidence="1 2">
    <name type="scientific">Flagellimonas allohymeniacidonis</name>
    <dbReference type="NCBI Taxonomy" id="2517819"/>
    <lineage>
        <taxon>Bacteria</taxon>
        <taxon>Pseudomonadati</taxon>
        <taxon>Bacteroidota</taxon>
        <taxon>Flavobacteriia</taxon>
        <taxon>Flavobacteriales</taxon>
        <taxon>Flavobacteriaceae</taxon>
        <taxon>Flagellimonas</taxon>
    </lineage>
</organism>
<dbReference type="Proteomes" id="UP000291981">
    <property type="component" value="Unassembled WGS sequence"/>
</dbReference>
<evidence type="ECO:0000313" key="2">
    <source>
        <dbReference type="Proteomes" id="UP000291981"/>
    </source>
</evidence>
<reference evidence="1 2" key="1">
    <citation type="submission" date="2019-02" db="EMBL/GenBank/DDBJ databases">
        <title>Draft genome sequence of Muricauda sp. 176CP4-71.</title>
        <authorList>
            <person name="Park J.-S."/>
        </authorList>
    </citation>
    <scope>NUCLEOTIDE SEQUENCE [LARGE SCALE GENOMIC DNA]</scope>
    <source>
        <strain evidence="1 2">176CP4-71</strain>
    </source>
</reference>
<proteinExistence type="predicted"/>